<dbReference type="Pfam" id="PF00650">
    <property type="entry name" value="CRAL_TRIO"/>
    <property type="match status" value="1"/>
</dbReference>
<dbReference type="GO" id="GO:0032541">
    <property type="term" value="C:cortical endoplasmic reticulum"/>
    <property type="evidence" value="ECO:0007669"/>
    <property type="project" value="TreeGrafter"/>
</dbReference>
<comment type="function">
    <text evidence="14">Non-classical phosphatidylinositol (PtdIns) transfer protein (PITP), which exhibits PtdIns-binding/transfer activity in the absence of detectable PtdCho-binding/transfer activity. Regulates PtdIns(4,5)P2 homeostasis at the plasma membrane. Heme-binding protein that may play a role in organic oxidant-induced stress responses.</text>
</comment>
<evidence type="ECO:0000256" key="3">
    <source>
        <dbReference type="ARBA" id="ARBA00006667"/>
    </source>
</evidence>
<evidence type="ECO:0000256" key="4">
    <source>
        <dbReference type="ARBA" id="ARBA00022448"/>
    </source>
</evidence>
<keyword evidence="17" id="KW-0812">Transmembrane</keyword>
<organism evidence="19 20">
    <name type="scientific">Fusarium piperis</name>
    <dbReference type="NCBI Taxonomy" id="1435070"/>
    <lineage>
        <taxon>Eukaryota</taxon>
        <taxon>Fungi</taxon>
        <taxon>Dikarya</taxon>
        <taxon>Ascomycota</taxon>
        <taxon>Pezizomycotina</taxon>
        <taxon>Sordariomycetes</taxon>
        <taxon>Hypocreomycetidae</taxon>
        <taxon>Hypocreales</taxon>
        <taxon>Nectriaceae</taxon>
        <taxon>Fusarium</taxon>
        <taxon>Fusarium solani species complex</taxon>
    </lineage>
</organism>
<name>A0A9W8TDI4_9HYPO</name>
<protein>
    <recommendedName>
        <fullName evidence="15">Phosphatidylinositol transfer protein SFH5</fullName>
        <shortName evidence="15">PITP SFH5</shortName>
    </recommendedName>
</protein>
<dbReference type="OrthoDB" id="75724at2759"/>
<keyword evidence="8 15" id="KW-0256">Endoplasmic reticulum</keyword>
<evidence type="ECO:0000256" key="10">
    <source>
        <dbReference type="ARBA" id="ARBA00023004"/>
    </source>
</evidence>
<evidence type="ECO:0000256" key="5">
    <source>
        <dbReference type="ARBA" id="ARBA00022490"/>
    </source>
</evidence>
<sequence>MAAEQDKTTTAPAEAPSATAVAEAPTSGHAEAPAKAADEKLAESAAAGPSAPETPLTRLNARLGDIFNETSHKEMWGVQLSNIDHVPTKVVLQKFLRANNDDAAAAERQLTYALEWRKKMKPAALITKTFDKKKFDDLGFVTVHKGESGKETIITWNIYGAVKNNKVTFGNVHEFIKWRAAIMELSVQKLKLDQVTEPIPEGGEDPYQMIQVHDYQNVSFFRMDPSVKAASRETITVFSMAYPELLAHKYFVNVPAIMGWMFGAMKLFLAPATLRKFHPMTSGTTLATELKDIVSTLPKEYGGQGPSVKEGLKVTLAEEGEAPTKAPVAETPAAEAAPVTEAAPVAESTPATESAPVIVPGPITVLPPTAAPAPVEAAKEETAEKATEIAGEKPVEESLAKLTLKHLEETPETAPATETEKKEVTPAVESEKRETASAAETEKEIAPAVDSEKVAAPVSEAEKKETAA</sequence>
<dbReference type="SUPFAM" id="SSF52087">
    <property type="entry name" value="CRAL/TRIO domain"/>
    <property type="match status" value="1"/>
</dbReference>
<evidence type="ECO:0000256" key="17">
    <source>
        <dbReference type="SAM" id="Phobius"/>
    </source>
</evidence>
<dbReference type="GO" id="GO:0017157">
    <property type="term" value="P:regulation of exocytosis"/>
    <property type="evidence" value="ECO:0007669"/>
    <property type="project" value="TreeGrafter"/>
</dbReference>
<dbReference type="SMART" id="SM00516">
    <property type="entry name" value="SEC14"/>
    <property type="match status" value="1"/>
</dbReference>
<dbReference type="GO" id="GO:0046872">
    <property type="term" value="F:metal ion binding"/>
    <property type="evidence" value="ECO:0007669"/>
    <property type="project" value="UniProtKB-KW"/>
</dbReference>
<evidence type="ECO:0000259" key="18">
    <source>
        <dbReference type="PROSITE" id="PS50191"/>
    </source>
</evidence>
<evidence type="ECO:0000256" key="14">
    <source>
        <dbReference type="ARBA" id="ARBA00024180"/>
    </source>
</evidence>
<dbReference type="InterPro" id="IPR036273">
    <property type="entry name" value="CRAL/TRIO_N_dom_sf"/>
</dbReference>
<comment type="similarity">
    <text evidence="3 15">Belongs to the SFH5 family.</text>
</comment>
<feature type="region of interest" description="Disordered" evidence="16">
    <location>
        <begin position="1"/>
        <end position="56"/>
    </location>
</feature>
<dbReference type="PANTHER" id="PTHR47669:SF1">
    <property type="entry name" value="PHOSPHATIDYLINOSITOL TRANSFER PROTEIN SFH5"/>
    <property type="match status" value="1"/>
</dbReference>
<dbReference type="InterPro" id="IPR042938">
    <property type="entry name" value="Sfh5"/>
</dbReference>
<comment type="catalytic activity">
    <reaction evidence="13">
        <text>a 1,2-diacyl-sn-glycero-3-phospho-(1D-myo-inositol)(in) = a 1,2-diacyl-sn-glycero-3-phospho-(1D-myo-inositol)(out)</text>
        <dbReference type="Rhea" id="RHEA:38691"/>
        <dbReference type="ChEBI" id="CHEBI:57880"/>
    </reaction>
    <physiologicalReaction direction="left-to-right" evidence="13">
        <dbReference type="Rhea" id="RHEA:38692"/>
    </physiologicalReaction>
</comment>
<evidence type="ECO:0000313" key="20">
    <source>
        <dbReference type="Proteomes" id="UP001140502"/>
    </source>
</evidence>
<dbReference type="Gene3D" id="3.40.525.10">
    <property type="entry name" value="CRAL-TRIO lipid binding domain"/>
    <property type="match status" value="1"/>
</dbReference>
<evidence type="ECO:0000256" key="11">
    <source>
        <dbReference type="ARBA" id="ARBA00023055"/>
    </source>
</evidence>
<evidence type="ECO:0000256" key="7">
    <source>
        <dbReference type="ARBA" id="ARBA00022723"/>
    </source>
</evidence>
<dbReference type="GO" id="GO:0005829">
    <property type="term" value="C:cytosol"/>
    <property type="evidence" value="ECO:0007669"/>
    <property type="project" value="TreeGrafter"/>
</dbReference>
<dbReference type="GO" id="GO:0043001">
    <property type="term" value="P:Golgi to plasma membrane protein transport"/>
    <property type="evidence" value="ECO:0007669"/>
    <property type="project" value="TreeGrafter"/>
</dbReference>
<evidence type="ECO:0000256" key="8">
    <source>
        <dbReference type="ARBA" id="ARBA00022824"/>
    </source>
</evidence>
<comment type="caution">
    <text evidence="19">The sequence shown here is derived from an EMBL/GenBank/DDBJ whole genome shotgun (WGS) entry which is preliminary data.</text>
</comment>
<keyword evidence="5 15" id="KW-0963">Cytoplasm</keyword>
<keyword evidence="20" id="KW-1185">Reference proteome</keyword>
<comment type="cofactor">
    <cofactor evidence="1">
        <name>heme b</name>
        <dbReference type="ChEBI" id="CHEBI:60344"/>
    </cofactor>
</comment>
<evidence type="ECO:0000313" key="19">
    <source>
        <dbReference type="EMBL" id="KAJ4310911.1"/>
    </source>
</evidence>
<dbReference type="InterPro" id="IPR036865">
    <property type="entry name" value="CRAL-TRIO_dom_sf"/>
</dbReference>
<evidence type="ECO:0000256" key="1">
    <source>
        <dbReference type="ARBA" id="ARBA00001970"/>
    </source>
</evidence>
<keyword evidence="4 15" id="KW-0813">Transport</keyword>
<feature type="region of interest" description="Disordered" evidence="16">
    <location>
        <begin position="321"/>
        <end position="356"/>
    </location>
</feature>
<proteinExistence type="inferred from homology"/>
<evidence type="ECO:0000256" key="15">
    <source>
        <dbReference type="RuleBase" id="RU367059"/>
    </source>
</evidence>
<keyword evidence="10" id="KW-0408">Iron</keyword>
<feature type="compositionally biased region" description="Low complexity" evidence="16">
    <location>
        <begin position="43"/>
        <end position="53"/>
    </location>
</feature>
<comment type="subcellular location">
    <subcellularLocation>
        <location evidence="15">Cytoplasm</location>
    </subcellularLocation>
    <subcellularLocation>
        <location evidence="2 15">Endoplasmic reticulum membrane</location>
        <topology evidence="2 15">Peripheral membrane protein</topology>
    </subcellularLocation>
    <subcellularLocation>
        <location evidence="15">Microsome membrane</location>
        <topology evidence="15">Peripheral membrane protein</topology>
    </subcellularLocation>
</comment>
<dbReference type="GO" id="GO:0005886">
    <property type="term" value="C:plasma membrane"/>
    <property type="evidence" value="ECO:0007669"/>
    <property type="project" value="TreeGrafter"/>
</dbReference>
<dbReference type="Proteomes" id="UP001140502">
    <property type="component" value="Unassembled WGS sequence"/>
</dbReference>
<keyword evidence="7" id="KW-0479">Metal-binding</keyword>
<keyword evidence="9 15" id="KW-0492">Microsome</keyword>
<dbReference type="EMBL" id="JAPEUR010000354">
    <property type="protein sequence ID" value="KAJ4310911.1"/>
    <property type="molecule type" value="Genomic_DNA"/>
</dbReference>
<feature type="domain" description="CRAL-TRIO" evidence="18">
    <location>
        <begin position="173"/>
        <end position="309"/>
    </location>
</feature>
<gene>
    <name evidence="19" type="primary">sfh5</name>
    <name evidence="19" type="ORF">N0V84_010732</name>
</gene>
<dbReference type="PANTHER" id="PTHR47669">
    <property type="entry name" value="PHOSPHATIDYLINOSITOL TRANSFER PROTEIN SFH5"/>
    <property type="match status" value="1"/>
</dbReference>
<evidence type="ECO:0000256" key="6">
    <source>
        <dbReference type="ARBA" id="ARBA00022617"/>
    </source>
</evidence>
<dbReference type="GO" id="GO:0008526">
    <property type="term" value="F:phosphatidylinositol transfer activity"/>
    <property type="evidence" value="ECO:0007669"/>
    <property type="project" value="UniProtKB-UniRule"/>
</dbReference>
<evidence type="ECO:0000256" key="13">
    <source>
        <dbReference type="ARBA" id="ARBA00024146"/>
    </source>
</evidence>
<evidence type="ECO:0000256" key="9">
    <source>
        <dbReference type="ARBA" id="ARBA00022848"/>
    </source>
</evidence>
<feature type="compositionally biased region" description="Low complexity" evidence="16">
    <location>
        <begin position="8"/>
        <end position="27"/>
    </location>
</feature>
<evidence type="ECO:0000256" key="2">
    <source>
        <dbReference type="ARBA" id="ARBA00004406"/>
    </source>
</evidence>
<keyword evidence="6" id="KW-0349">Heme</keyword>
<keyword evidence="11 15" id="KW-0445">Lipid transport</keyword>
<reference evidence="19" key="1">
    <citation type="submission" date="2022-10" db="EMBL/GenBank/DDBJ databases">
        <title>Tapping the CABI collections for fungal endophytes: first genome assemblies for Collariella, Neodidymelliopsis, Ascochyta clinopodiicola, Didymella pomorum, Didymosphaeria variabile, Neocosmospora piperis and Neocucurbitaria cava.</title>
        <authorList>
            <person name="Hill R."/>
        </authorList>
    </citation>
    <scope>NUCLEOTIDE SEQUENCE</scope>
    <source>
        <strain evidence="19">IMI 366586</strain>
    </source>
</reference>
<feature type="region of interest" description="Disordered" evidence="16">
    <location>
        <begin position="407"/>
        <end position="468"/>
    </location>
</feature>
<feature type="transmembrane region" description="Helical" evidence="17">
    <location>
        <begin position="250"/>
        <end position="269"/>
    </location>
</feature>
<keyword evidence="17" id="KW-1133">Transmembrane helix</keyword>
<evidence type="ECO:0000256" key="16">
    <source>
        <dbReference type="SAM" id="MobiDB-lite"/>
    </source>
</evidence>
<dbReference type="PROSITE" id="PS50191">
    <property type="entry name" value="CRAL_TRIO"/>
    <property type="match status" value="1"/>
</dbReference>
<feature type="compositionally biased region" description="Low complexity" evidence="16">
    <location>
        <begin position="323"/>
        <end position="347"/>
    </location>
</feature>
<keyword evidence="12 15" id="KW-0472">Membrane</keyword>
<dbReference type="CDD" id="cd00170">
    <property type="entry name" value="SEC14"/>
    <property type="match status" value="1"/>
</dbReference>
<feature type="compositionally biased region" description="Basic and acidic residues" evidence="16">
    <location>
        <begin position="418"/>
        <end position="453"/>
    </location>
</feature>
<dbReference type="AlphaFoldDB" id="A0A9W8TDI4"/>
<evidence type="ECO:0000256" key="12">
    <source>
        <dbReference type="ARBA" id="ARBA00023136"/>
    </source>
</evidence>
<accession>A0A9W8TDI4</accession>
<dbReference type="GO" id="GO:0005789">
    <property type="term" value="C:endoplasmic reticulum membrane"/>
    <property type="evidence" value="ECO:0007669"/>
    <property type="project" value="UniProtKB-SubCell"/>
</dbReference>
<dbReference type="InterPro" id="IPR001251">
    <property type="entry name" value="CRAL-TRIO_dom"/>
</dbReference>
<dbReference type="SUPFAM" id="SSF46938">
    <property type="entry name" value="CRAL/TRIO N-terminal domain"/>
    <property type="match status" value="1"/>
</dbReference>